<reference evidence="7 8" key="1">
    <citation type="journal article" date="2019" name="Int. J. Syst. Evol. Microbiol.">
        <title>The Global Catalogue of Microorganisms (GCM) 10K type strain sequencing project: providing services to taxonomists for standard genome sequencing and annotation.</title>
        <authorList>
            <consortium name="The Broad Institute Genomics Platform"/>
            <consortium name="The Broad Institute Genome Sequencing Center for Infectious Disease"/>
            <person name="Wu L."/>
            <person name="Ma J."/>
        </authorList>
    </citation>
    <scope>NUCLEOTIDE SEQUENCE [LARGE SCALE GENOMIC DNA]</scope>
    <source>
        <strain evidence="7 8">JCM 15900</strain>
    </source>
</reference>
<dbReference type="Pfam" id="PF01810">
    <property type="entry name" value="LysE"/>
    <property type="match status" value="1"/>
</dbReference>
<comment type="subcellular location">
    <subcellularLocation>
        <location evidence="1">Cell membrane</location>
        <topology evidence="1">Multi-pass membrane protein</topology>
    </subcellularLocation>
</comment>
<feature type="transmembrane region" description="Helical" evidence="6">
    <location>
        <begin position="69"/>
        <end position="89"/>
    </location>
</feature>
<evidence type="ECO:0000313" key="7">
    <source>
        <dbReference type="EMBL" id="GAA2099093.1"/>
    </source>
</evidence>
<evidence type="ECO:0000256" key="4">
    <source>
        <dbReference type="ARBA" id="ARBA00022989"/>
    </source>
</evidence>
<dbReference type="RefSeq" id="WP_291797381.1">
    <property type="nucleotide sequence ID" value="NZ_BAAAPZ010000008.1"/>
</dbReference>
<dbReference type="PANTHER" id="PTHR30086">
    <property type="entry name" value="ARGININE EXPORTER PROTEIN ARGO"/>
    <property type="match status" value="1"/>
</dbReference>
<evidence type="ECO:0000256" key="6">
    <source>
        <dbReference type="SAM" id="Phobius"/>
    </source>
</evidence>
<keyword evidence="2" id="KW-1003">Cell membrane</keyword>
<evidence type="ECO:0000313" key="8">
    <source>
        <dbReference type="Proteomes" id="UP001500984"/>
    </source>
</evidence>
<feature type="transmembrane region" description="Helical" evidence="6">
    <location>
        <begin position="185"/>
        <end position="206"/>
    </location>
</feature>
<keyword evidence="4 6" id="KW-1133">Transmembrane helix</keyword>
<evidence type="ECO:0000256" key="3">
    <source>
        <dbReference type="ARBA" id="ARBA00022692"/>
    </source>
</evidence>
<protein>
    <submittedName>
        <fullName evidence="7">LysE/ArgO family amino acid transporter</fullName>
    </submittedName>
</protein>
<dbReference type="Proteomes" id="UP001500984">
    <property type="component" value="Unassembled WGS sequence"/>
</dbReference>
<accession>A0ABN2WUA5</accession>
<feature type="transmembrane region" description="Helical" evidence="6">
    <location>
        <begin position="42"/>
        <end position="63"/>
    </location>
</feature>
<sequence length="241" mass="24298">MQPDSLLLALTGFLTGLGLIVAIGAQNAFVLRQGVRREHVGVVVAVCSLVDIVLISLGTAGIGTVLEHAPWLITALRWGGVAYLLWFAAGSVRSAFSGSALEAAEPQDTSAPGATSASGGAAASPAVSGSAAATAAGNTSTAVRGAPTALRVGLMTASLSLLNPHVYLDTVVMLGSVANQQTSPWVFAGGAIVASLVWFSALGWGAHRLAPALRSPRAWKAIDLGVAAVMVMIAAKLAFAF</sequence>
<proteinExistence type="predicted"/>
<evidence type="ECO:0000256" key="5">
    <source>
        <dbReference type="ARBA" id="ARBA00023136"/>
    </source>
</evidence>
<dbReference type="EMBL" id="BAAAPZ010000008">
    <property type="protein sequence ID" value="GAA2099093.1"/>
    <property type="molecule type" value="Genomic_DNA"/>
</dbReference>
<evidence type="ECO:0000256" key="1">
    <source>
        <dbReference type="ARBA" id="ARBA00004651"/>
    </source>
</evidence>
<dbReference type="InterPro" id="IPR001123">
    <property type="entry name" value="LeuE-type"/>
</dbReference>
<keyword evidence="3 6" id="KW-0812">Transmembrane</keyword>
<feature type="transmembrane region" description="Helical" evidence="6">
    <location>
        <begin position="6"/>
        <end position="30"/>
    </location>
</feature>
<comment type="caution">
    <text evidence="7">The sequence shown here is derived from an EMBL/GenBank/DDBJ whole genome shotgun (WGS) entry which is preliminary data.</text>
</comment>
<dbReference type="PANTHER" id="PTHR30086:SF20">
    <property type="entry name" value="ARGININE EXPORTER PROTEIN ARGO-RELATED"/>
    <property type="match status" value="1"/>
</dbReference>
<name>A0ABN2WUA5_9MICO</name>
<keyword evidence="5 6" id="KW-0472">Membrane</keyword>
<feature type="transmembrane region" description="Helical" evidence="6">
    <location>
        <begin position="218"/>
        <end position="239"/>
    </location>
</feature>
<keyword evidence="8" id="KW-1185">Reference proteome</keyword>
<organism evidence="7 8">
    <name type="scientific">Brevibacterium salitolerans</name>
    <dbReference type="NCBI Taxonomy" id="1403566"/>
    <lineage>
        <taxon>Bacteria</taxon>
        <taxon>Bacillati</taxon>
        <taxon>Actinomycetota</taxon>
        <taxon>Actinomycetes</taxon>
        <taxon>Micrococcales</taxon>
        <taxon>Brevibacteriaceae</taxon>
        <taxon>Brevibacterium</taxon>
    </lineage>
</organism>
<gene>
    <name evidence="7" type="ORF">GCM10009823_20780</name>
</gene>
<evidence type="ECO:0000256" key="2">
    <source>
        <dbReference type="ARBA" id="ARBA00022475"/>
    </source>
</evidence>